<dbReference type="Gene3D" id="1.10.600.10">
    <property type="entry name" value="Farnesyl Diphosphate Synthase"/>
    <property type="match status" value="1"/>
</dbReference>
<evidence type="ECO:0000256" key="7">
    <source>
        <dbReference type="RuleBase" id="RU004466"/>
    </source>
</evidence>
<dbReference type="InterPro" id="IPR033749">
    <property type="entry name" value="Polyprenyl_synt_CS"/>
</dbReference>
<dbReference type="SFLD" id="SFLDS00005">
    <property type="entry name" value="Isoprenoid_Synthase_Type_I"/>
    <property type="match status" value="1"/>
</dbReference>
<evidence type="ECO:0000313" key="9">
    <source>
        <dbReference type="Proteomes" id="UP001596267"/>
    </source>
</evidence>
<dbReference type="SUPFAM" id="SSF48576">
    <property type="entry name" value="Terpenoid synthases"/>
    <property type="match status" value="1"/>
</dbReference>
<evidence type="ECO:0000256" key="6">
    <source>
        <dbReference type="ARBA" id="ARBA00023229"/>
    </source>
</evidence>
<dbReference type="PANTHER" id="PTHR43281">
    <property type="entry name" value="FARNESYL DIPHOSPHATE SYNTHASE"/>
    <property type="match status" value="1"/>
</dbReference>
<accession>A0ABW1WJT1</accession>
<keyword evidence="5" id="KW-0460">Magnesium</keyword>
<evidence type="ECO:0000256" key="3">
    <source>
        <dbReference type="ARBA" id="ARBA00022679"/>
    </source>
</evidence>
<dbReference type="InterPro" id="IPR008949">
    <property type="entry name" value="Isoprenoid_synthase_dom_sf"/>
</dbReference>
<dbReference type="RefSeq" id="WP_290443583.1">
    <property type="nucleotide sequence ID" value="NZ_JAMXWN010000012.1"/>
</dbReference>
<organism evidence="8 9">
    <name type="scientific">Sporolactobacillus kofuensis</name>
    <dbReference type="NCBI Taxonomy" id="269672"/>
    <lineage>
        <taxon>Bacteria</taxon>
        <taxon>Bacillati</taxon>
        <taxon>Bacillota</taxon>
        <taxon>Bacilli</taxon>
        <taxon>Bacillales</taxon>
        <taxon>Sporolactobacillaceae</taxon>
        <taxon>Sporolactobacillus</taxon>
    </lineage>
</organism>
<dbReference type="CDD" id="cd00685">
    <property type="entry name" value="Trans_IPPS_HT"/>
    <property type="match status" value="1"/>
</dbReference>
<evidence type="ECO:0000256" key="5">
    <source>
        <dbReference type="ARBA" id="ARBA00022842"/>
    </source>
</evidence>
<evidence type="ECO:0000256" key="2">
    <source>
        <dbReference type="ARBA" id="ARBA00006706"/>
    </source>
</evidence>
<sequence>MTTDRLSIYLTETRTWFEACIPSIFQSAEITPKLKQAMLYSLQAGGKRIRPILLFATLHLLNKDKMIGLSTALGLEMIHTYSLIHDDLPAMDDDDLRRGKPTNHVIFGEGTAVLAGDALLTAAFEVIAKDPHLDTQTKSKVLGMLAEAAGPEGMVGGQEDDLEAEGHTLQLDDLISIHRRKTGKLIRFSVEVGAVLANATELQTESLIRYSEHIGLAFQIGDDILDIIGDEEKIGKPVGSDLTNNKSTYVSLLGMDGAKEKLEQQVSAAIASLREIGLEDSLLAEFATYLLHRTH</sequence>
<evidence type="ECO:0000256" key="1">
    <source>
        <dbReference type="ARBA" id="ARBA00001946"/>
    </source>
</evidence>
<dbReference type="InterPro" id="IPR000092">
    <property type="entry name" value="Polyprenyl_synt"/>
</dbReference>
<comment type="similarity">
    <text evidence="2 7">Belongs to the FPP/GGPP synthase family.</text>
</comment>
<dbReference type="NCBIfam" id="NF045485">
    <property type="entry name" value="FPPsyn"/>
    <property type="match status" value="1"/>
</dbReference>
<dbReference type="GO" id="GO:0016740">
    <property type="term" value="F:transferase activity"/>
    <property type="evidence" value="ECO:0007669"/>
    <property type="project" value="UniProtKB-KW"/>
</dbReference>
<comment type="cofactor">
    <cofactor evidence="1">
        <name>Mg(2+)</name>
        <dbReference type="ChEBI" id="CHEBI:18420"/>
    </cofactor>
</comment>
<dbReference type="Proteomes" id="UP001596267">
    <property type="component" value="Unassembled WGS sequence"/>
</dbReference>
<dbReference type="Pfam" id="PF00348">
    <property type="entry name" value="polyprenyl_synt"/>
    <property type="match status" value="1"/>
</dbReference>
<evidence type="ECO:0000256" key="4">
    <source>
        <dbReference type="ARBA" id="ARBA00022723"/>
    </source>
</evidence>
<gene>
    <name evidence="8" type="ORF">ACFP7A_11880</name>
</gene>
<dbReference type="PANTHER" id="PTHR43281:SF1">
    <property type="entry name" value="FARNESYL DIPHOSPHATE SYNTHASE"/>
    <property type="match status" value="1"/>
</dbReference>
<dbReference type="SFLD" id="SFLDG01017">
    <property type="entry name" value="Polyprenyl_Transferase_Like"/>
    <property type="match status" value="1"/>
</dbReference>
<dbReference type="InterPro" id="IPR053378">
    <property type="entry name" value="Prenyl_diphosphate_synthase"/>
</dbReference>
<dbReference type="EC" id="2.5.1.-" evidence="8"/>
<keyword evidence="4" id="KW-0479">Metal-binding</keyword>
<dbReference type="PROSITE" id="PS00723">
    <property type="entry name" value="POLYPRENYL_SYNTHASE_1"/>
    <property type="match status" value="1"/>
</dbReference>
<protein>
    <submittedName>
        <fullName evidence="8">Polyprenyl synthetase family protein</fullName>
        <ecNumber evidence="8">2.5.1.-</ecNumber>
    </submittedName>
</protein>
<proteinExistence type="inferred from homology"/>
<keyword evidence="9" id="KW-1185">Reference proteome</keyword>
<dbReference type="PROSITE" id="PS00444">
    <property type="entry name" value="POLYPRENYL_SYNTHASE_2"/>
    <property type="match status" value="1"/>
</dbReference>
<keyword evidence="6" id="KW-0414">Isoprene biosynthesis</keyword>
<reference evidence="9" key="1">
    <citation type="journal article" date="2019" name="Int. J. Syst. Evol. Microbiol.">
        <title>The Global Catalogue of Microorganisms (GCM) 10K type strain sequencing project: providing services to taxonomists for standard genome sequencing and annotation.</title>
        <authorList>
            <consortium name="The Broad Institute Genomics Platform"/>
            <consortium name="The Broad Institute Genome Sequencing Center for Infectious Disease"/>
            <person name="Wu L."/>
            <person name="Ma J."/>
        </authorList>
    </citation>
    <scope>NUCLEOTIDE SEQUENCE [LARGE SCALE GENOMIC DNA]</scope>
    <source>
        <strain evidence="9">CCUG 42001</strain>
    </source>
</reference>
<keyword evidence="3 7" id="KW-0808">Transferase</keyword>
<name>A0ABW1WJT1_9BACL</name>
<evidence type="ECO:0000313" key="8">
    <source>
        <dbReference type="EMBL" id="MFC6387305.1"/>
    </source>
</evidence>
<dbReference type="EMBL" id="JBHSTQ010000012">
    <property type="protein sequence ID" value="MFC6387305.1"/>
    <property type="molecule type" value="Genomic_DNA"/>
</dbReference>
<comment type="caution">
    <text evidence="8">The sequence shown here is derived from an EMBL/GenBank/DDBJ whole genome shotgun (WGS) entry which is preliminary data.</text>
</comment>